<dbReference type="EMBL" id="FUEZ01000003">
    <property type="protein sequence ID" value="SPM38604.1"/>
    <property type="molecule type" value="Genomic_DNA"/>
</dbReference>
<dbReference type="AlphaFoldDB" id="A0A2U3P4B3"/>
<evidence type="ECO:0000313" key="2">
    <source>
        <dbReference type="EMBL" id="SPM38604.1"/>
    </source>
</evidence>
<dbReference type="GO" id="GO:0050660">
    <property type="term" value="F:flavin adenine dinucleotide binding"/>
    <property type="evidence" value="ECO:0007669"/>
    <property type="project" value="TreeGrafter"/>
</dbReference>
<organism evidence="2 3">
    <name type="scientific">Mycobacterium numidiamassiliense</name>
    <dbReference type="NCBI Taxonomy" id="1841861"/>
    <lineage>
        <taxon>Bacteria</taxon>
        <taxon>Bacillati</taxon>
        <taxon>Actinomycetota</taxon>
        <taxon>Actinomycetes</taxon>
        <taxon>Mycobacteriales</taxon>
        <taxon>Mycobacteriaceae</taxon>
        <taxon>Mycobacterium</taxon>
    </lineage>
</organism>
<evidence type="ECO:0000256" key="1">
    <source>
        <dbReference type="ARBA" id="ARBA00023002"/>
    </source>
</evidence>
<dbReference type="PANTHER" id="PTHR43539">
    <property type="entry name" value="FLAVIN-BINDING MONOOXYGENASE-LIKE PROTEIN (AFU_ORTHOLOGUE AFUA_4G09220)"/>
    <property type="match status" value="1"/>
</dbReference>
<feature type="non-terminal residue" evidence="2">
    <location>
        <position position="1"/>
    </location>
</feature>
<dbReference type="GO" id="GO:0005829">
    <property type="term" value="C:cytosol"/>
    <property type="evidence" value="ECO:0007669"/>
    <property type="project" value="TreeGrafter"/>
</dbReference>
<dbReference type="PRINTS" id="PR00469">
    <property type="entry name" value="PNDRDTASEII"/>
</dbReference>
<gene>
    <name evidence="2" type="ORF">MNAB215_781</name>
</gene>
<dbReference type="STRING" id="1841861.GCA_900157365_04984"/>
<name>A0A2U3P4B3_9MYCO</name>
<accession>A0A2U3P4B3</accession>
<proteinExistence type="predicted"/>
<dbReference type="InterPro" id="IPR050982">
    <property type="entry name" value="Auxin_biosynth/cation_transpt"/>
</dbReference>
<dbReference type="Proteomes" id="UP000240424">
    <property type="component" value="Unassembled WGS sequence"/>
</dbReference>
<keyword evidence="3" id="KW-1185">Reference proteome</keyword>
<protein>
    <submittedName>
        <fullName evidence="2">Predicted flavoprotein CzcO associated with the cation diffusion facilitator CzcD</fullName>
    </submittedName>
</protein>
<dbReference type="SUPFAM" id="SSF51905">
    <property type="entry name" value="FAD/NAD(P)-binding domain"/>
    <property type="match status" value="2"/>
</dbReference>
<dbReference type="Pfam" id="PF13738">
    <property type="entry name" value="Pyr_redox_3"/>
    <property type="match status" value="1"/>
</dbReference>
<dbReference type="PANTHER" id="PTHR43539:SF78">
    <property type="entry name" value="FLAVIN-CONTAINING MONOOXYGENASE"/>
    <property type="match status" value="1"/>
</dbReference>
<dbReference type="InterPro" id="IPR036188">
    <property type="entry name" value="FAD/NAD-bd_sf"/>
</dbReference>
<dbReference type="Gene3D" id="3.50.50.60">
    <property type="entry name" value="FAD/NAD(P)-binding domain"/>
    <property type="match status" value="1"/>
</dbReference>
<keyword evidence="1" id="KW-0560">Oxidoreductase</keyword>
<evidence type="ECO:0000313" key="3">
    <source>
        <dbReference type="Proteomes" id="UP000240424"/>
    </source>
</evidence>
<dbReference type="GO" id="GO:0004497">
    <property type="term" value="F:monooxygenase activity"/>
    <property type="evidence" value="ECO:0007669"/>
    <property type="project" value="TreeGrafter"/>
</dbReference>
<reference evidence="2 3" key="1">
    <citation type="submission" date="2017-01" db="EMBL/GenBank/DDBJ databases">
        <authorList>
            <consortium name="Urmite Genomes"/>
        </authorList>
    </citation>
    <scope>NUCLEOTIDE SEQUENCE [LARGE SCALE GENOMIC DNA]</scope>
    <source>
        <strain evidence="2 3">AB215</strain>
    </source>
</reference>
<sequence length="420" mass="44790">VLPAGPVHRKSPPELSDFQPVVGTLPVRPDVAIIGAGPSGLSVARELEHGHRIPTLVIDRAEVPAVAWRTRYDDFRLNTSGFLSHLPGQRIPLGAGRWPTKEDMVRYFDSYVRRQNITLRLGCEVNRVDRTGDGWRLDTSSGEVRARAIVLATGRYATPTIPAWPGVDHFTGELVHSGDFSNAWPFRGRDVLVVGAGNSAADIAVALADNGARKVWLAVRTPPHLVRRAMGGFPSDIFLEMFARVPARAVDPVIARLNRLLWGDLSGYGFDRPPLGLKASVEQRGRIPTLADELVDAVRAGRIEVVAAVEAVDSNHVILADGASVTPDAIIAATGFSTDLDGLVGHLGVLDQQGNPRGGFASQVADGMFALGYGIPPNGPLRAIRLHAKPLAREVAAYLEAASVTGHAAVVAHIGEKASG</sequence>
<dbReference type="PRINTS" id="PR00368">
    <property type="entry name" value="FADPNR"/>
</dbReference>